<dbReference type="AlphaFoldDB" id="A0AAV4PZQ4"/>
<evidence type="ECO:0000313" key="1">
    <source>
        <dbReference type="EMBL" id="GIY01361.1"/>
    </source>
</evidence>
<dbReference type="Proteomes" id="UP001054945">
    <property type="component" value="Unassembled WGS sequence"/>
</dbReference>
<proteinExistence type="predicted"/>
<reference evidence="1 2" key="1">
    <citation type="submission" date="2021-06" db="EMBL/GenBank/DDBJ databases">
        <title>Caerostris extrusa draft genome.</title>
        <authorList>
            <person name="Kono N."/>
            <person name="Arakawa K."/>
        </authorList>
    </citation>
    <scope>NUCLEOTIDE SEQUENCE [LARGE SCALE GENOMIC DNA]</scope>
</reference>
<name>A0AAV4PZQ4_CAEEX</name>
<evidence type="ECO:0000313" key="2">
    <source>
        <dbReference type="Proteomes" id="UP001054945"/>
    </source>
</evidence>
<keyword evidence="2" id="KW-1185">Reference proteome</keyword>
<sequence>MVRRSSESFQTEFESIELLRKIEPLQFYLAKSTTHSMATEFIQGGSGDNVEKKQREYRELHNLTFNQSDLMDNSLDLQSGIKSDRRCQTKNFCREWA</sequence>
<gene>
    <name evidence="1" type="ORF">CEXT_471101</name>
</gene>
<accession>A0AAV4PZQ4</accession>
<protein>
    <submittedName>
        <fullName evidence="1">Uncharacterized protein</fullName>
    </submittedName>
</protein>
<organism evidence="1 2">
    <name type="scientific">Caerostris extrusa</name>
    <name type="common">Bark spider</name>
    <name type="synonym">Caerostris bankana</name>
    <dbReference type="NCBI Taxonomy" id="172846"/>
    <lineage>
        <taxon>Eukaryota</taxon>
        <taxon>Metazoa</taxon>
        <taxon>Ecdysozoa</taxon>
        <taxon>Arthropoda</taxon>
        <taxon>Chelicerata</taxon>
        <taxon>Arachnida</taxon>
        <taxon>Araneae</taxon>
        <taxon>Araneomorphae</taxon>
        <taxon>Entelegynae</taxon>
        <taxon>Araneoidea</taxon>
        <taxon>Araneidae</taxon>
        <taxon>Caerostris</taxon>
    </lineage>
</organism>
<dbReference type="EMBL" id="BPLR01005307">
    <property type="protein sequence ID" value="GIY01361.1"/>
    <property type="molecule type" value="Genomic_DNA"/>
</dbReference>
<comment type="caution">
    <text evidence="1">The sequence shown here is derived from an EMBL/GenBank/DDBJ whole genome shotgun (WGS) entry which is preliminary data.</text>
</comment>